<evidence type="ECO:0000313" key="3">
    <source>
        <dbReference type="Proteomes" id="UP000265520"/>
    </source>
</evidence>
<feature type="domain" description="START" evidence="1">
    <location>
        <begin position="73"/>
        <end position="224"/>
    </location>
</feature>
<dbReference type="InterPro" id="IPR042160">
    <property type="entry name" value="HD-Zip_IV"/>
</dbReference>
<organism evidence="2 3">
    <name type="scientific">Trifolium medium</name>
    <dbReference type="NCBI Taxonomy" id="97028"/>
    <lineage>
        <taxon>Eukaryota</taxon>
        <taxon>Viridiplantae</taxon>
        <taxon>Streptophyta</taxon>
        <taxon>Embryophyta</taxon>
        <taxon>Tracheophyta</taxon>
        <taxon>Spermatophyta</taxon>
        <taxon>Magnoliopsida</taxon>
        <taxon>eudicotyledons</taxon>
        <taxon>Gunneridae</taxon>
        <taxon>Pentapetalae</taxon>
        <taxon>rosids</taxon>
        <taxon>fabids</taxon>
        <taxon>Fabales</taxon>
        <taxon>Fabaceae</taxon>
        <taxon>Papilionoideae</taxon>
        <taxon>50 kb inversion clade</taxon>
        <taxon>NPAAA clade</taxon>
        <taxon>Hologalegina</taxon>
        <taxon>IRL clade</taxon>
        <taxon>Trifolieae</taxon>
        <taxon>Trifolium</taxon>
    </lineage>
</organism>
<evidence type="ECO:0000313" key="2">
    <source>
        <dbReference type="EMBL" id="MCH91263.1"/>
    </source>
</evidence>
<keyword evidence="2" id="KW-0238">DNA-binding</keyword>
<feature type="non-terminal residue" evidence="2">
    <location>
        <position position="224"/>
    </location>
</feature>
<reference evidence="2 3" key="1">
    <citation type="journal article" date="2018" name="Front. Plant Sci.">
        <title>Red Clover (Trifolium pratense) and Zigzag Clover (T. medium) - A Picture of Genomic Similarities and Differences.</title>
        <authorList>
            <person name="Dluhosova J."/>
            <person name="Istvanek J."/>
            <person name="Nedelnik J."/>
            <person name="Repkova J."/>
        </authorList>
    </citation>
    <scope>NUCLEOTIDE SEQUENCE [LARGE SCALE GENOMIC DNA]</scope>
    <source>
        <strain evidence="3">cv. 10/8</strain>
        <tissue evidence="2">Leaf</tissue>
    </source>
</reference>
<dbReference type="PROSITE" id="PS50848">
    <property type="entry name" value="START"/>
    <property type="match status" value="1"/>
</dbReference>
<protein>
    <submittedName>
        <fullName evidence="2">Homeobox-leucine zipper protein HDG2-like</fullName>
    </submittedName>
</protein>
<comment type="caution">
    <text evidence="2">The sequence shown here is derived from an EMBL/GenBank/DDBJ whole genome shotgun (WGS) entry which is preliminary data.</text>
</comment>
<name>A0A392MVD7_9FABA</name>
<proteinExistence type="predicted"/>
<dbReference type="PANTHER" id="PTHR45654">
    <property type="entry name" value="HOMEOBOX-LEUCINE ZIPPER PROTEIN MERISTEM L1"/>
    <property type="match status" value="1"/>
</dbReference>
<keyword evidence="2" id="KW-0371">Homeobox</keyword>
<dbReference type="Pfam" id="PF01852">
    <property type="entry name" value="START"/>
    <property type="match status" value="1"/>
</dbReference>
<dbReference type="Proteomes" id="UP000265520">
    <property type="component" value="Unassembled WGS sequence"/>
</dbReference>
<dbReference type="InterPro" id="IPR002913">
    <property type="entry name" value="START_lipid-bd_dom"/>
</dbReference>
<accession>A0A392MVD7</accession>
<sequence length="224" mass="23952">MTNCYSWTLIDRISGIAAKYVGKPVVSYPLLSPSSVPPRPLELGIGGFGGQPGIGGGDIYGAGDLLRSISGPTEADKPMIIELAVAAMEELIGMAQMGDPLWLTTLEGGSILNEEEYVRSFPRGIGPKPAGFKCEASRETSVVIMNHVNLVEILMDVNQWSTVFSGIVSRAMTLEVLSTGVAGNYNGALQVMTAELQVPSPLVPTRESYFVRYCKQHADGTWAV</sequence>
<dbReference type="GO" id="GO:0008289">
    <property type="term" value="F:lipid binding"/>
    <property type="evidence" value="ECO:0007669"/>
    <property type="project" value="InterPro"/>
</dbReference>
<dbReference type="EMBL" id="LXQA010020049">
    <property type="protein sequence ID" value="MCH91263.1"/>
    <property type="molecule type" value="Genomic_DNA"/>
</dbReference>
<evidence type="ECO:0000259" key="1">
    <source>
        <dbReference type="PROSITE" id="PS50848"/>
    </source>
</evidence>
<keyword evidence="3" id="KW-1185">Reference proteome</keyword>
<dbReference type="AlphaFoldDB" id="A0A392MVD7"/>
<dbReference type="PANTHER" id="PTHR45654:SF113">
    <property type="entry name" value="HOMEOBOX LEUCINE ZIPPER PROTEIN"/>
    <property type="match status" value="1"/>
</dbReference>
<dbReference type="SUPFAM" id="SSF55961">
    <property type="entry name" value="Bet v1-like"/>
    <property type="match status" value="1"/>
</dbReference>
<dbReference type="GO" id="GO:0003677">
    <property type="term" value="F:DNA binding"/>
    <property type="evidence" value="ECO:0007669"/>
    <property type="project" value="UniProtKB-KW"/>
</dbReference>
<dbReference type="CDD" id="cd08875">
    <property type="entry name" value="START_ArGLABRA2_like"/>
    <property type="match status" value="1"/>
</dbReference>